<evidence type="ECO:0000313" key="2">
    <source>
        <dbReference type="Proteomes" id="UP000091979"/>
    </source>
</evidence>
<keyword evidence="2" id="KW-1185">Reference proteome</keyword>
<dbReference type="Proteomes" id="UP000091979">
    <property type="component" value="Unassembled WGS sequence"/>
</dbReference>
<protein>
    <submittedName>
        <fullName evidence="1">Uncharacterized protein</fullName>
    </submittedName>
</protein>
<dbReference type="RefSeq" id="WP_066854706.1">
    <property type="nucleotide sequence ID" value="NZ_JXMS01000013.1"/>
</dbReference>
<dbReference type="SUPFAM" id="SSF75169">
    <property type="entry name" value="DsrEFH-like"/>
    <property type="match status" value="1"/>
</dbReference>
<accession>A0A1B7XCL5</accession>
<dbReference type="AlphaFoldDB" id="A0A1B7XCL5"/>
<gene>
    <name evidence="1" type="ORF">SP90_08965</name>
</gene>
<dbReference type="InterPro" id="IPR027396">
    <property type="entry name" value="DsrEFH-like"/>
</dbReference>
<reference evidence="1 2" key="1">
    <citation type="submission" date="2015-01" db="EMBL/GenBank/DDBJ databases">
        <title>Desulfovibrio sp. JC271 draft genome sequence.</title>
        <authorList>
            <person name="Shivani Y."/>
            <person name="Subhash Y."/>
            <person name="Sasikala C."/>
            <person name="Ramana C.V."/>
        </authorList>
    </citation>
    <scope>NUCLEOTIDE SEQUENCE [LARGE SCALE GENOMIC DNA]</scope>
    <source>
        <strain evidence="1 2">JC271</strain>
    </source>
</reference>
<organism evidence="1 2">
    <name type="scientific">Halodesulfovibrio spirochaetisodalis</name>
    <dbReference type="NCBI Taxonomy" id="1560234"/>
    <lineage>
        <taxon>Bacteria</taxon>
        <taxon>Pseudomonadati</taxon>
        <taxon>Thermodesulfobacteriota</taxon>
        <taxon>Desulfovibrionia</taxon>
        <taxon>Desulfovibrionales</taxon>
        <taxon>Desulfovibrionaceae</taxon>
        <taxon>Halodesulfovibrio</taxon>
    </lineage>
</organism>
<name>A0A1B7XCL5_9BACT</name>
<dbReference type="OrthoDB" id="5465106at2"/>
<sequence length="143" mass="15489">MHQKNIMWLAAVTLLPVLFALAVQYDARKNSGTVYVEQPTPAPVSFILNTANPEKAQTTFRLASKLYGKGVHTTVFLEGAGVLLVHTPFAKEAGYEGEIIVCPECLKLYGIDKQKLPDNVSAITTDISAGMHTRTTDSSAVPQ</sequence>
<dbReference type="EMBL" id="JXMS01000013">
    <property type="protein sequence ID" value="OBQ51724.1"/>
    <property type="molecule type" value="Genomic_DNA"/>
</dbReference>
<dbReference type="PATRIC" id="fig|1560234.3.peg.624"/>
<comment type="caution">
    <text evidence="1">The sequence shown here is derived from an EMBL/GenBank/DDBJ whole genome shotgun (WGS) entry which is preliminary data.</text>
</comment>
<dbReference type="Gene3D" id="3.40.1260.10">
    <property type="entry name" value="DsrEFH-like"/>
    <property type="match status" value="1"/>
</dbReference>
<proteinExistence type="predicted"/>
<evidence type="ECO:0000313" key="1">
    <source>
        <dbReference type="EMBL" id="OBQ51724.1"/>
    </source>
</evidence>